<keyword evidence="1" id="KW-0479">Metal-binding</keyword>
<evidence type="ECO:0000259" key="7">
    <source>
        <dbReference type="PROSITE" id="PS50089"/>
    </source>
</evidence>
<dbReference type="EMBL" id="KV442014">
    <property type="protein sequence ID" value="OAQ35473.1"/>
    <property type="molecule type" value="Genomic_DNA"/>
</dbReference>
<keyword evidence="3" id="KW-0862">Zinc</keyword>
<dbReference type="SMART" id="SM00249">
    <property type="entry name" value="PHD"/>
    <property type="match status" value="1"/>
</dbReference>
<evidence type="ECO:0000256" key="2">
    <source>
        <dbReference type="ARBA" id="ARBA00022771"/>
    </source>
</evidence>
<dbReference type="SUPFAM" id="SSF57903">
    <property type="entry name" value="FYVE/PHD zinc finger"/>
    <property type="match status" value="1"/>
</dbReference>
<dbReference type="InterPro" id="IPR001841">
    <property type="entry name" value="Znf_RING"/>
</dbReference>
<dbReference type="InterPro" id="IPR013083">
    <property type="entry name" value="Znf_RING/FYVE/PHD"/>
</dbReference>
<dbReference type="InterPro" id="IPR001965">
    <property type="entry name" value="Znf_PHD"/>
</dbReference>
<gene>
    <name evidence="8" type="ORF">K457DRAFT_132735</name>
</gene>
<dbReference type="InterPro" id="IPR019787">
    <property type="entry name" value="Znf_PHD-finger"/>
</dbReference>
<name>A0A197KE75_9FUNG</name>
<dbReference type="Gene3D" id="3.30.40.10">
    <property type="entry name" value="Zinc/RING finger domain, C3HC4 (zinc finger)"/>
    <property type="match status" value="1"/>
</dbReference>
<evidence type="ECO:0008006" key="10">
    <source>
        <dbReference type="Google" id="ProtNLM"/>
    </source>
</evidence>
<dbReference type="InterPro" id="IPR011011">
    <property type="entry name" value="Znf_FYVE_PHD"/>
</dbReference>
<dbReference type="Proteomes" id="UP000078512">
    <property type="component" value="Unassembled WGS sequence"/>
</dbReference>
<feature type="region of interest" description="Disordered" evidence="5">
    <location>
        <begin position="222"/>
        <end position="270"/>
    </location>
</feature>
<dbReference type="PROSITE" id="PS50016">
    <property type="entry name" value="ZF_PHD_2"/>
    <property type="match status" value="1"/>
</dbReference>
<evidence type="ECO:0000313" key="8">
    <source>
        <dbReference type="EMBL" id="OAQ35473.1"/>
    </source>
</evidence>
<dbReference type="AlphaFoldDB" id="A0A197KE75"/>
<proteinExistence type="predicted"/>
<keyword evidence="2 4" id="KW-0863">Zinc-finger</keyword>
<dbReference type="PROSITE" id="PS50089">
    <property type="entry name" value="ZF_RING_2"/>
    <property type="match status" value="1"/>
</dbReference>
<evidence type="ECO:0000256" key="3">
    <source>
        <dbReference type="ARBA" id="ARBA00022833"/>
    </source>
</evidence>
<dbReference type="GO" id="GO:0008270">
    <property type="term" value="F:zinc ion binding"/>
    <property type="evidence" value="ECO:0007669"/>
    <property type="project" value="UniProtKB-KW"/>
</dbReference>
<organism evidence="8 9">
    <name type="scientific">Linnemannia elongata AG-77</name>
    <dbReference type="NCBI Taxonomy" id="1314771"/>
    <lineage>
        <taxon>Eukaryota</taxon>
        <taxon>Fungi</taxon>
        <taxon>Fungi incertae sedis</taxon>
        <taxon>Mucoromycota</taxon>
        <taxon>Mortierellomycotina</taxon>
        <taxon>Mortierellomycetes</taxon>
        <taxon>Mortierellales</taxon>
        <taxon>Mortierellaceae</taxon>
        <taxon>Linnemannia</taxon>
    </lineage>
</organism>
<evidence type="ECO:0000256" key="4">
    <source>
        <dbReference type="PROSITE-ProRule" id="PRU00175"/>
    </source>
</evidence>
<reference evidence="8 9" key="1">
    <citation type="submission" date="2016-05" db="EMBL/GenBank/DDBJ databases">
        <title>Genome sequencing reveals origins of a unique bacterial endosymbiosis in the earliest lineages of terrestrial Fungi.</title>
        <authorList>
            <consortium name="DOE Joint Genome Institute"/>
            <person name="Uehling J."/>
            <person name="Gryganskyi A."/>
            <person name="Hameed K."/>
            <person name="Tschaplinski T."/>
            <person name="Misztal P."/>
            <person name="Wu S."/>
            <person name="Desiro A."/>
            <person name="Vande Pol N."/>
            <person name="Du Z.-Y."/>
            <person name="Zienkiewicz A."/>
            <person name="Zienkiewicz K."/>
            <person name="Morin E."/>
            <person name="Tisserant E."/>
            <person name="Splivallo R."/>
            <person name="Hainaut M."/>
            <person name="Henrissat B."/>
            <person name="Ohm R."/>
            <person name="Kuo A."/>
            <person name="Yan J."/>
            <person name="Lipzen A."/>
            <person name="Nolan M."/>
            <person name="Labutti K."/>
            <person name="Barry K."/>
            <person name="Goldstein A."/>
            <person name="Labbe J."/>
            <person name="Schadt C."/>
            <person name="Tuskan G."/>
            <person name="Grigoriev I."/>
            <person name="Martin F."/>
            <person name="Vilgalys R."/>
            <person name="Bonito G."/>
        </authorList>
    </citation>
    <scope>NUCLEOTIDE SEQUENCE [LARGE SCALE GENOMIC DNA]</scope>
    <source>
        <strain evidence="8 9">AG-77</strain>
    </source>
</reference>
<dbReference type="OrthoDB" id="2449464at2759"/>
<protein>
    <recommendedName>
        <fullName evidence="10">PHD-type domain-containing protein</fullName>
    </recommendedName>
</protein>
<sequence length="303" mass="35112">MTAEGELLQSQYEREREKNLLENQLMLTQLFGTMTPAVPERRIINKLLTSKEVDALEQLNESKESNSVQPPSQPVRFVFDHIYISRRTSRQAAQKTTKRVKEDVKMLSSRRSFYSRDQKGKQPVDVLSKEVRKRQAKLLAAGRVNHCHLCANYMKAGWIPCSSCDQRFHYICLKRRLKVNANKFTENWLCPICCEVCNCDDCWYSEWKHSNGPVRQLQSSDYNWRRGSEDTSGDEVDTDQGGQKDAQRRSQRKQLRSIVGGKQDGWENMGSRLSCREQPRRAAAQATRGCFQEVEYLSESEDD</sequence>
<evidence type="ECO:0000256" key="5">
    <source>
        <dbReference type="SAM" id="MobiDB-lite"/>
    </source>
</evidence>
<feature type="domain" description="RING-type" evidence="7">
    <location>
        <begin position="147"/>
        <end position="193"/>
    </location>
</feature>
<evidence type="ECO:0000256" key="1">
    <source>
        <dbReference type="ARBA" id="ARBA00022723"/>
    </source>
</evidence>
<evidence type="ECO:0000259" key="6">
    <source>
        <dbReference type="PROSITE" id="PS50016"/>
    </source>
</evidence>
<evidence type="ECO:0000313" key="9">
    <source>
        <dbReference type="Proteomes" id="UP000078512"/>
    </source>
</evidence>
<accession>A0A197KE75</accession>
<feature type="domain" description="PHD-type" evidence="6">
    <location>
        <begin position="144"/>
        <end position="196"/>
    </location>
</feature>
<keyword evidence="9" id="KW-1185">Reference proteome</keyword>